<reference evidence="1 2" key="1">
    <citation type="journal article" date="2012" name="J. Bacteriol.">
        <title>Genome sequence of proteorhodopsin-containing sea ice bacterium Glaciecola punicea ACAM 611T.</title>
        <authorList>
            <person name="Qin Q.-L."/>
            <person name="Xie B.-B."/>
            <person name="Shu Y.-L."/>
            <person name="Rong J.-C."/>
            <person name="Zhao D.-L."/>
            <person name="Zhang X.-Y."/>
            <person name="Chen X.-L."/>
            <person name="Zhou B.-C."/>
            <person name="Zhanga Y.-Z."/>
        </authorList>
    </citation>
    <scope>NUCLEOTIDE SEQUENCE [LARGE SCALE GENOMIC DNA]</scope>
    <source>
        <strain evidence="1 2">ACAM 611</strain>
    </source>
</reference>
<sequence>MYRRQLKFNQVENVNGGFYQYIVGWAVGEAINHAIRGSVSHAQGFSGRDHSESNEYFKKNQHKFSGMI</sequence>
<organism evidence="1 2">
    <name type="scientific">Glaciecola punicea ACAM 611</name>
    <dbReference type="NCBI Taxonomy" id="1121923"/>
    <lineage>
        <taxon>Bacteria</taxon>
        <taxon>Pseudomonadati</taxon>
        <taxon>Pseudomonadota</taxon>
        <taxon>Gammaproteobacteria</taxon>
        <taxon>Alteromonadales</taxon>
        <taxon>Alteromonadaceae</taxon>
        <taxon>Glaciecola</taxon>
    </lineage>
</organism>
<gene>
    <name evidence="1" type="ORF">GPUN_0001</name>
</gene>
<protein>
    <submittedName>
        <fullName evidence="1">Uncharacterized protein</fullName>
    </submittedName>
</protein>
<dbReference type="EMBL" id="BAET01000002">
    <property type="protein sequence ID" value="GAB54155.1"/>
    <property type="molecule type" value="Genomic_DNA"/>
</dbReference>
<evidence type="ECO:0000313" key="1">
    <source>
        <dbReference type="EMBL" id="GAB54155.1"/>
    </source>
</evidence>
<comment type="caution">
    <text evidence="1">The sequence shown here is derived from an EMBL/GenBank/DDBJ whole genome shotgun (WGS) entry which is preliminary data.</text>
</comment>
<keyword evidence="2" id="KW-1185">Reference proteome</keyword>
<dbReference type="AlphaFoldDB" id="H5T778"/>
<evidence type="ECO:0000313" key="2">
    <source>
        <dbReference type="Proteomes" id="UP000053586"/>
    </source>
</evidence>
<proteinExistence type="predicted"/>
<accession>H5T778</accession>
<name>H5T778_9ALTE</name>
<dbReference type="Proteomes" id="UP000053586">
    <property type="component" value="Unassembled WGS sequence"/>
</dbReference>
<reference evidence="1 2" key="2">
    <citation type="journal article" date="2017" name="Antonie Van Leeuwenhoek">
        <title>Rhizobium rhizosphaerae sp. nov., a novel species isolated from rice rhizosphere.</title>
        <authorList>
            <person name="Zhao J.J."/>
            <person name="Zhang J."/>
            <person name="Zhang R.J."/>
            <person name="Zhang C.W."/>
            <person name="Yin H.Q."/>
            <person name="Zhang X.X."/>
        </authorList>
    </citation>
    <scope>NUCLEOTIDE SEQUENCE [LARGE SCALE GENOMIC DNA]</scope>
    <source>
        <strain evidence="1 2">ACAM 611</strain>
    </source>
</reference>